<dbReference type="PATRIC" id="fig|151081.8.peg.3447"/>
<dbReference type="SUPFAM" id="SSF101874">
    <property type="entry name" value="YceI-like"/>
    <property type="match status" value="1"/>
</dbReference>
<organism evidence="2 4">
    <name type="scientific">Pseudoalteromonas ruthenica</name>
    <dbReference type="NCBI Taxonomy" id="151081"/>
    <lineage>
        <taxon>Bacteria</taxon>
        <taxon>Pseudomonadati</taxon>
        <taxon>Pseudomonadota</taxon>
        <taxon>Gammaproteobacteria</taxon>
        <taxon>Alteromonadales</taxon>
        <taxon>Pseudoalteromonadaceae</taxon>
        <taxon>Pseudoalteromonas</taxon>
    </lineage>
</organism>
<dbReference type="PANTHER" id="PTHR34406">
    <property type="entry name" value="PROTEIN YCEI"/>
    <property type="match status" value="1"/>
</dbReference>
<dbReference type="Gene3D" id="2.40.128.110">
    <property type="entry name" value="Lipid/polyisoprenoid-binding, YceI-like"/>
    <property type="match status" value="1"/>
</dbReference>
<reference evidence="3" key="4">
    <citation type="submission" date="2019-09" db="EMBL/GenBank/DDBJ databases">
        <title>Co-occurence of chitin degradation, pigmentation and bioactivity in marine Pseudoalteromonas.</title>
        <authorList>
            <person name="Sonnenschein E.C."/>
            <person name="Bech P.K."/>
        </authorList>
    </citation>
    <scope>NUCLEOTIDE SEQUENCE</scope>
    <source>
        <strain evidence="3">S2897</strain>
    </source>
</reference>
<evidence type="ECO:0000313" key="4">
    <source>
        <dbReference type="Proteomes" id="UP000033664"/>
    </source>
</evidence>
<proteinExistence type="predicted"/>
<dbReference type="eggNOG" id="COG2353">
    <property type="taxonomic scope" value="Bacteria"/>
</dbReference>
<reference evidence="3 5" key="2">
    <citation type="submission" date="2017-12" db="EMBL/GenBank/DDBJ databases">
        <authorList>
            <person name="Paulsen S."/>
            <person name="Gram L.K."/>
        </authorList>
    </citation>
    <scope>NUCLEOTIDE SEQUENCE [LARGE SCALE GENOMIC DNA]</scope>
    <source>
        <strain evidence="3 5">S2897</strain>
    </source>
</reference>
<dbReference type="Pfam" id="PF04264">
    <property type="entry name" value="YceI"/>
    <property type="match status" value="1"/>
</dbReference>
<sequence length="185" mass="19715">MCGALLVGSTSALAAWQVDNNHSRVNFVSVKNNAIAENHFFKDVSGSVDESGMFKLAIDLNSVETQIPIRNERMQKFLFNTVEFPAMEVTANVSELIAQAKDTGVAQGTVQAQLALHGKTKAQQIAVSVVASRAGDLVVSSMMPVLVSPADFALQPGIDKLKSLAGLDSITRAVPVSFVLTLNEQ</sequence>
<reference evidence="5" key="3">
    <citation type="submission" date="2019-06" db="EMBL/GenBank/DDBJ databases">
        <title>Co-occurence of chitin degradation, pigmentation and bioactivity in marine Pseudoalteromonas.</title>
        <authorList>
            <person name="Sonnenschein E.C."/>
            <person name="Bech P.K."/>
        </authorList>
    </citation>
    <scope>NUCLEOTIDE SEQUENCE [LARGE SCALE GENOMIC DNA]</scope>
    <source>
        <strain evidence="5">S2897</strain>
    </source>
</reference>
<dbReference type="SMART" id="SM00867">
    <property type="entry name" value="YceI"/>
    <property type="match status" value="1"/>
</dbReference>
<dbReference type="PIRSF" id="PIRSF029811">
    <property type="entry name" value="UCP029811"/>
    <property type="match status" value="1"/>
</dbReference>
<dbReference type="Proteomes" id="UP000305874">
    <property type="component" value="Unassembled WGS sequence"/>
</dbReference>
<evidence type="ECO:0000313" key="5">
    <source>
        <dbReference type="Proteomes" id="UP000305874"/>
    </source>
</evidence>
<evidence type="ECO:0000259" key="1">
    <source>
        <dbReference type="SMART" id="SM00867"/>
    </source>
</evidence>
<dbReference type="InterPro" id="IPR007372">
    <property type="entry name" value="Lipid/polyisoprenoid-bd_YceI"/>
</dbReference>
<dbReference type="EMBL" id="JXXZ01000010">
    <property type="protein sequence ID" value="KJY98873.1"/>
    <property type="molecule type" value="Genomic_DNA"/>
</dbReference>
<reference evidence="2 4" key="1">
    <citation type="journal article" date="2015" name="BMC Genomics">
        <title>Genome mining reveals unlocked bioactive potential of marine Gram-negative bacteria.</title>
        <authorList>
            <person name="Machado H."/>
            <person name="Sonnenschein E.C."/>
            <person name="Melchiorsen J."/>
            <person name="Gram L."/>
        </authorList>
    </citation>
    <scope>NUCLEOTIDE SEQUENCE [LARGE SCALE GENOMIC DNA]</scope>
    <source>
        <strain evidence="2 4">S3137</strain>
    </source>
</reference>
<accession>A0A0F4PUZ5</accession>
<dbReference type="AlphaFoldDB" id="A0A0F4PUZ5"/>
<dbReference type="InterPro" id="IPR027016">
    <property type="entry name" value="UCP029811"/>
</dbReference>
<gene>
    <name evidence="3" type="ORF">CWC05_18550</name>
    <name evidence="2" type="ORF">TW72_13880</name>
</gene>
<evidence type="ECO:0000313" key="3">
    <source>
        <dbReference type="EMBL" id="TMP85477.1"/>
    </source>
</evidence>
<keyword evidence="4" id="KW-1185">Reference proteome</keyword>
<dbReference type="Proteomes" id="UP000033664">
    <property type="component" value="Unassembled WGS sequence"/>
</dbReference>
<protein>
    <submittedName>
        <fullName evidence="3">YceI family protein</fullName>
    </submittedName>
</protein>
<feature type="domain" description="Lipid/polyisoprenoid-binding YceI-like" evidence="1">
    <location>
        <begin position="15"/>
        <end position="183"/>
    </location>
</feature>
<comment type="caution">
    <text evidence="2">The sequence shown here is derived from an EMBL/GenBank/DDBJ whole genome shotgun (WGS) entry which is preliminary data.</text>
</comment>
<dbReference type="PANTHER" id="PTHR34406:SF1">
    <property type="entry name" value="PROTEIN YCEI"/>
    <property type="match status" value="1"/>
</dbReference>
<dbReference type="EMBL" id="PNCG01000029">
    <property type="protein sequence ID" value="TMP85477.1"/>
    <property type="molecule type" value="Genomic_DNA"/>
</dbReference>
<dbReference type="STRING" id="151081.TW72_13880"/>
<dbReference type="OrthoDB" id="9793816at2"/>
<dbReference type="InterPro" id="IPR036761">
    <property type="entry name" value="TTHA0802/YceI-like_sf"/>
</dbReference>
<evidence type="ECO:0000313" key="2">
    <source>
        <dbReference type="EMBL" id="KJY98873.1"/>
    </source>
</evidence>
<name>A0A0F4PUZ5_9GAMM</name>